<organism evidence="2 3">
    <name type="scientific">Kocuria subflava</name>
    <dbReference type="NCBI Taxonomy" id="1736139"/>
    <lineage>
        <taxon>Bacteria</taxon>
        <taxon>Bacillati</taxon>
        <taxon>Actinomycetota</taxon>
        <taxon>Actinomycetes</taxon>
        <taxon>Micrococcales</taxon>
        <taxon>Micrococcaceae</taxon>
        <taxon>Kocuria</taxon>
    </lineage>
</organism>
<protein>
    <submittedName>
        <fullName evidence="2">ATPase</fullName>
    </submittedName>
</protein>
<sequence length="307" mass="31829">MLFGLDIGGTSTQGLVAQYTAGRWIVVAQANGPSANVQNVSAQAAVAALGQVAGQLGLSPLPPGTTLHVVAGSGGVDTAEDARQLRARIAQALGVDPAHEGLETTVVHDTRLILAAGGQDAGIAVIAGTGSVAWGRTADGQESRSGGWGHLLGDEGSSWWVSREAVRRALRHHDMGLPADDLDRAVLRDRGLEAREHLIADFHSHAERTEWAGLARLVDQNATVGHQDSQELLLQAATHLVTAAKTVATQLGVTGPVVVGGGLISHSAQVRRAFEELAEDAGLTDVVVLEQDPVMGTLHLAGQPPRP</sequence>
<dbReference type="CDD" id="cd24007">
    <property type="entry name" value="ASKHA_NBD_eukNAGK-like"/>
    <property type="match status" value="1"/>
</dbReference>
<dbReference type="InterPro" id="IPR043129">
    <property type="entry name" value="ATPase_NBD"/>
</dbReference>
<reference evidence="2 3" key="1">
    <citation type="submission" date="2020-02" db="EMBL/GenBank/DDBJ databases">
        <authorList>
            <person name="Sun Q."/>
        </authorList>
    </citation>
    <scope>NUCLEOTIDE SEQUENCE [LARGE SCALE GENOMIC DNA]</scope>
    <source>
        <strain evidence="2 3">YIM 13062</strain>
    </source>
</reference>
<evidence type="ECO:0000313" key="3">
    <source>
        <dbReference type="Proteomes" id="UP000521379"/>
    </source>
</evidence>
<dbReference type="Pfam" id="PF01869">
    <property type="entry name" value="BcrAD_BadFG"/>
    <property type="match status" value="1"/>
</dbReference>
<dbReference type="SUPFAM" id="SSF53067">
    <property type="entry name" value="Actin-like ATPase domain"/>
    <property type="match status" value="1"/>
</dbReference>
<keyword evidence="3" id="KW-1185">Reference proteome</keyword>
<accession>A0A846TW22</accession>
<dbReference type="InterPro" id="IPR052519">
    <property type="entry name" value="Euk-type_GlcNAc_Kinase"/>
</dbReference>
<proteinExistence type="predicted"/>
<dbReference type="Gene3D" id="3.30.420.40">
    <property type="match status" value="2"/>
</dbReference>
<comment type="caution">
    <text evidence="2">The sequence shown here is derived from an EMBL/GenBank/DDBJ whole genome shotgun (WGS) entry which is preliminary data.</text>
</comment>
<name>A0A846TW22_9MICC</name>
<dbReference type="Proteomes" id="UP000521379">
    <property type="component" value="Unassembled WGS sequence"/>
</dbReference>
<dbReference type="EMBL" id="JAAVUN010000013">
    <property type="protein sequence ID" value="NKE09894.1"/>
    <property type="molecule type" value="Genomic_DNA"/>
</dbReference>
<feature type="domain" description="ATPase BadF/BadG/BcrA/BcrD type" evidence="1">
    <location>
        <begin position="4"/>
        <end position="279"/>
    </location>
</feature>
<dbReference type="PANTHER" id="PTHR43190">
    <property type="entry name" value="N-ACETYL-D-GLUCOSAMINE KINASE"/>
    <property type="match status" value="1"/>
</dbReference>
<dbReference type="PANTHER" id="PTHR43190:SF3">
    <property type="entry name" value="N-ACETYL-D-GLUCOSAMINE KINASE"/>
    <property type="match status" value="1"/>
</dbReference>
<dbReference type="InterPro" id="IPR002731">
    <property type="entry name" value="ATPase_BadF"/>
</dbReference>
<dbReference type="AlphaFoldDB" id="A0A846TW22"/>
<evidence type="ECO:0000313" key="2">
    <source>
        <dbReference type="EMBL" id="NKE09894.1"/>
    </source>
</evidence>
<evidence type="ECO:0000259" key="1">
    <source>
        <dbReference type="Pfam" id="PF01869"/>
    </source>
</evidence>
<gene>
    <name evidence="2" type="ORF">GTW58_08080</name>
</gene>